<keyword evidence="2" id="KW-0812">Transmembrane</keyword>
<accession>A0ABT9MP17</accession>
<feature type="compositionally biased region" description="Basic and acidic residues" evidence="1">
    <location>
        <begin position="725"/>
        <end position="738"/>
    </location>
</feature>
<feature type="transmembrane region" description="Helical" evidence="2">
    <location>
        <begin position="568"/>
        <end position="589"/>
    </location>
</feature>
<protein>
    <submittedName>
        <fullName evidence="3">Uncharacterized protein</fullName>
    </submittedName>
</protein>
<evidence type="ECO:0000313" key="4">
    <source>
        <dbReference type="Proteomes" id="UP001240984"/>
    </source>
</evidence>
<dbReference type="RefSeq" id="WP_306828177.1">
    <property type="nucleotide sequence ID" value="NZ_JAUSRA010000001.1"/>
</dbReference>
<comment type="caution">
    <text evidence="3">The sequence shown here is derived from an EMBL/GenBank/DDBJ whole genome shotgun (WGS) entry which is preliminary data.</text>
</comment>
<feature type="compositionally biased region" description="Low complexity" evidence="1">
    <location>
        <begin position="84"/>
        <end position="105"/>
    </location>
</feature>
<evidence type="ECO:0000256" key="1">
    <source>
        <dbReference type="SAM" id="MobiDB-lite"/>
    </source>
</evidence>
<proteinExistence type="predicted"/>
<reference evidence="3 4" key="1">
    <citation type="submission" date="2023-07" db="EMBL/GenBank/DDBJ databases">
        <title>Sequencing the genomes of 1000 actinobacteria strains.</title>
        <authorList>
            <person name="Klenk H.-P."/>
        </authorList>
    </citation>
    <scope>NUCLEOTIDE SEQUENCE [LARGE SCALE GENOMIC DNA]</scope>
    <source>
        <strain evidence="3 4">DSM 44710</strain>
    </source>
</reference>
<feature type="transmembrane region" description="Helical" evidence="2">
    <location>
        <begin position="625"/>
        <end position="645"/>
    </location>
</feature>
<gene>
    <name evidence="3" type="ORF">J2S43_001687</name>
</gene>
<feature type="transmembrane region" description="Helical" evidence="2">
    <location>
        <begin position="651"/>
        <end position="673"/>
    </location>
</feature>
<keyword evidence="2" id="KW-1133">Transmembrane helix</keyword>
<evidence type="ECO:0000313" key="3">
    <source>
        <dbReference type="EMBL" id="MDP9793175.1"/>
    </source>
</evidence>
<feature type="region of interest" description="Disordered" evidence="1">
    <location>
        <begin position="710"/>
        <end position="761"/>
    </location>
</feature>
<sequence length="1077" mass="117804">MDAAKPREFDRDAFIAAVEEAIAKRAPKNLKEADEFGDSPNAGDAAREVQSQVDDGTGAAATEIATTTAAPPDTSKAVDKKVVPLAADRAPGAPATPDPAGAIPDKLPPAATDTSAGPKAINAKMAANRVTEKQLQKSGEPPWVQTVADKHAAEQDAVRTQAGLRAHEARTLAGAKGGAARTGAEGMKDFAGARNAIGRRVTGGKQTAKGRDETRRAQVTATLQRVFDATKKDVEDILTGLDTKVDAQFTREEKAARDAFTSEHKRKMADYKDRRYSGPVGKLRWFDDWLTGLPDEANTLFVEAREHYVTRMRTVIGNIADTVAAELKRAKQRIATGRADLKAAVEKLPADLRAIGREAATGFADRFAELDGQVADKGTELVDTLAEKYTTAMKAVDDEIVAEKERNKGVVQKVAEAVGDAIDTIMELKDLLLGVLAKAAQAALAIIADPIGFLGNLVAGVGAGLRLFLRNIGRHLQAGVLQWLLGVGAGAGLKLPSTFDARGILLLLASLLGLTWQNIRVRITRKVPDQAVTAAESSVPLIGRARREGVGGLWEELRGRVGDLRQQLIGRLVSYLVPTIITAGITWVLSLLNPASAFIRACKLIIDIVLFVVRQARQIIDFVNAVLDAVIAIARGGGGGVPGMIQNALARAIPVLIGFLAALLGIGGVAGRVRRIFQELARPVNRAVDQVVDRIVSLIRPIWNRLKAKTKIPPRVRPGAPSPRPPRDSDRRRPDRGRATPRTAPDRRRRAQPDERTPAQQMQALRAALREAHALVKPRVKPKKLERGLERIRRRHRLTELRVVLGTFDGVVQRFHFHAAINPQLDGPDENTQLEPVQAEEDFGILIENQRRFQAFADGQRLVIDVRPTNPRSVPHLKEGAWYKPVDIKAKTINEADTFLTVEPAKMGLVGFFLRRVPEPMKSRLSRAELARAKDRRRMRTEERHKYASAMMKLRRGRRGPGHFEVIGYVVHGFEADGTPKPIAGDHDLYDLRFIDGSEMSKPQYDRFIARMQAGRFGVMHGAVVRWETTDPKEIEMREKLVAQHRRAGNEGLVRFTPGETKPRFVYAETDIAPPAG</sequence>
<dbReference type="EMBL" id="JAUSRA010000001">
    <property type="protein sequence ID" value="MDP9793175.1"/>
    <property type="molecule type" value="Genomic_DNA"/>
</dbReference>
<feature type="compositionally biased region" description="Low complexity" evidence="1">
    <location>
        <begin position="55"/>
        <end position="74"/>
    </location>
</feature>
<keyword evidence="4" id="KW-1185">Reference proteome</keyword>
<name>A0ABT9MP17_9ACTN</name>
<keyword evidence="2" id="KW-0472">Membrane</keyword>
<feature type="transmembrane region" description="Helical" evidence="2">
    <location>
        <begin position="451"/>
        <end position="469"/>
    </location>
</feature>
<dbReference type="Proteomes" id="UP001240984">
    <property type="component" value="Unassembled WGS sequence"/>
</dbReference>
<organism evidence="3 4">
    <name type="scientific">Catenuloplanes nepalensis</name>
    <dbReference type="NCBI Taxonomy" id="587533"/>
    <lineage>
        <taxon>Bacteria</taxon>
        <taxon>Bacillati</taxon>
        <taxon>Actinomycetota</taxon>
        <taxon>Actinomycetes</taxon>
        <taxon>Micromonosporales</taxon>
        <taxon>Micromonosporaceae</taxon>
        <taxon>Catenuloplanes</taxon>
    </lineage>
</organism>
<evidence type="ECO:0000256" key="2">
    <source>
        <dbReference type="SAM" id="Phobius"/>
    </source>
</evidence>
<feature type="region of interest" description="Disordered" evidence="1">
    <location>
        <begin position="25"/>
        <end position="117"/>
    </location>
</feature>